<proteinExistence type="predicted"/>
<dbReference type="EMBL" id="BAAANL010000009">
    <property type="protein sequence ID" value="GAA1874307.1"/>
    <property type="molecule type" value="Genomic_DNA"/>
</dbReference>
<dbReference type="RefSeq" id="WP_344105947.1">
    <property type="nucleotide sequence ID" value="NZ_BAAANL010000009.1"/>
</dbReference>
<gene>
    <name evidence="1" type="ORF">GCM10009751_37310</name>
</gene>
<name>A0ABN2NQG6_9MICO</name>
<sequence length="44" mass="4848">MENVTTREAHEPVESPVVTELGSLTELTLGSGANDTADMKQYYY</sequence>
<dbReference type="NCBIfam" id="NF033521">
    <property type="entry name" value="lasso_leader_L3"/>
    <property type="match status" value="1"/>
</dbReference>
<keyword evidence="2" id="KW-1185">Reference proteome</keyword>
<accession>A0ABN2NQG6</accession>
<comment type="caution">
    <text evidence="1">The sequence shown here is derived from an EMBL/GenBank/DDBJ whole genome shotgun (WGS) entry which is preliminary data.</text>
</comment>
<evidence type="ECO:0000313" key="1">
    <source>
        <dbReference type="EMBL" id="GAA1874307.1"/>
    </source>
</evidence>
<protein>
    <recommendedName>
        <fullName evidence="3">Lasso RiPP family leader peptide-containing protein</fullName>
    </recommendedName>
</protein>
<reference evidence="1 2" key="1">
    <citation type="journal article" date="2019" name="Int. J. Syst. Evol. Microbiol.">
        <title>The Global Catalogue of Microorganisms (GCM) 10K type strain sequencing project: providing services to taxonomists for standard genome sequencing and annotation.</title>
        <authorList>
            <consortium name="The Broad Institute Genomics Platform"/>
            <consortium name="The Broad Institute Genome Sequencing Center for Infectious Disease"/>
            <person name="Wu L."/>
            <person name="Ma J."/>
        </authorList>
    </citation>
    <scope>NUCLEOTIDE SEQUENCE [LARGE SCALE GENOMIC DNA]</scope>
    <source>
        <strain evidence="1 2">JCM 14326</strain>
    </source>
</reference>
<dbReference type="Proteomes" id="UP001501094">
    <property type="component" value="Unassembled WGS sequence"/>
</dbReference>
<evidence type="ECO:0000313" key="2">
    <source>
        <dbReference type="Proteomes" id="UP001501094"/>
    </source>
</evidence>
<organism evidence="1 2">
    <name type="scientific">Myceligenerans crystallogenes</name>
    <dbReference type="NCBI Taxonomy" id="316335"/>
    <lineage>
        <taxon>Bacteria</taxon>
        <taxon>Bacillati</taxon>
        <taxon>Actinomycetota</taxon>
        <taxon>Actinomycetes</taxon>
        <taxon>Micrococcales</taxon>
        <taxon>Promicromonosporaceae</taxon>
        <taxon>Myceligenerans</taxon>
    </lineage>
</organism>
<evidence type="ECO:0008006" key="3">
    <source>
        <dbReference type="Google" id="ProtNLM"/>
    </source>
</evidence>